<dbReference type="OrthoDB" id="9814037at2"/>
<evidence type="ECO:0000256" key="1">
    <source>
        <dbReference type="SAM" id="MobiDB-lite"/>
    </source>
</evidence>
<gene>
    <name evidence="2" type="ORF">CW740_03790</name>
</gene>
<dbReference type="Proteomes" id="UP000232693">
    <property type="component" value="Chromosome"/>
</dbReference>
<dbReference type="AlphaFoldDB" id="A0A2K9AAG3"/>
<feature type="region of interest" description="Disordered" evidence="1">
    <location>
        <begin position="43"/>
        <end position="64"/>
    </location>
</feature>
<proteinExistence type="predicted"/>
<name>A0A2K9AAG3_9GAMM</name>
<accession>A0A2K9AAG3</accession>
<keyword evidence="3" id="KW-1185">Reference proteome</keyword>
<dbReference type="EMBL" id="CP025120">
    <property type="protein sequence ID" value="AUD78417.1"/>
    <property type="molecule type" value="Genomic_DNA"/>
</dbReference>
<evidence type="ECO:0000313" key="2">
    <source>
        <dbReference type="EMBL" id="AUD78417.1"/>
    </source>
</evidence>
<dbReference type="Pfam" id="PF13453">
    <property type="entry name" value="Zn_ribbon_TFIIB"/>
    <property type="match status" value="1"/>
</dbReference>
<evidence type="ECO:0000313" key="3">
    <source>
        <dbReference type="Proteomes" id="UP000232693"/>
    </source>
</evidence>
<protein>
    <submittedName>
        <fullName evidence="2">Uncharacterized protein</fullName>
    </submittedName>
</protein>
<reference evidence="2 3" key="1">
    <citation type="submission" date="2017-12" db="EMBL/GenBank/DDBJ databases">
        <title>Kangiella profundi FT102 completed genome.</title>
        <authorList>
            <person name="Xu J."/>
            <person name="Wang J."/>
            <person name="Lu Y."/>
        </authorList>
    </citation>
    <scope>NUCLEOTIDE SEQUENCE [LARGE SCALE GENOMIC DNA]</scope>
    <source>
        <strain evidence="2 3">FT102</strain>
    </source>
</reference>
<organism evidence="2 3">
    <name type="scientific">Kangiella profundi</name>
    <dbReference type="NCBI Taxonomy" id="1561924"/>
    <lineage>
        <taxon>Bacteria</taxon>
        <taxon>Pseudomonadati</taxon>
        <taxon>Pseudomonadota</taxon>
        <taxon>Gammaproteobacteria</taxon>
        <taxon>Kangiellales</taxon>
        <taxon>Kangiellaceae</taxon>
        <taxon>Kangiella</taxon>
    </lineage>
</organism>
<dbReference type="KEGG" id="kpd:CW740_03790"/>
<dbReference type="RefSeq" id="WP_106646288.1">
    <property type="nucleotide sequence ID" value="NZ_BMGO01000002.1"/>
</dbReference>
<dbReference type="InterPro" id="IPR027392">
    <property type="entry name" value="TF_Znf"/>
</dbReference>
<feature type="compositionally biased region" description="Low complexity" evidence="1">
    <location>
        <begin position="44"/>
        <end position="57"/>
    </location>
</feature>
<sequence length="97" mass="11289">MQCPVCDGVDLAMTTREGIEIDYCPKCRGVWLDRGELDKIIERSAPAQAATPQSQAQEPRYRDDLYKESKYRDHGYSNNDHYKRKKKKSLLGELFDF</sequence>